<dbReference type="InterPro" id="IPR005064">
    <property type="entry name" value="BUG"/>
</dbReference>
<comment type="similarity">
    <text evidence="1">Belongs to the UPF0065 (bug) family.</text>
</comment>
<dbReference type="RefSeq" id="WP_076601885.1">
    <property type="nucleotide sequence ID" value="NZ_FTMD01000005.1"/>
</dbReference>
<dbReference type="PANTHER" id="PTHR42928">
    <property type="entry name" value="TRICARBOXYLATE-BINDING PROTEIN"/>
    <property type="match status" value="1"/>
</dbReference>
<reference evidence="4" key="1">
    <citation type="submission" date="2017-01" db="EMBL/GenBank/DDBJ databases">
        <authorList>
            <person name="Varghese N."/>
            <person name="Submissions S."/>
        </authorList>
    </citation>
    <scope>NUCLEOTIDE SEQUENCE [LARGE SCALE GENOMIC DNA]</scope>
    <source>
        <strain evidence="4">ATCC 51758</strain>
    </source>
</reference>
<dbReference type="PANTHER" id="PTHR42928:SF5">
    <property type="entry name" value="BLR1237 PROTEIN"/>
    <property type="match status" value="1"/>
</dbReference>
<dbReference type="Proteomes" id="UP000186819">
    <property type="component" value="Unassembled WGS sequence"/>
</dbReference>
<dbReference type="SUPFAM" id="SSF53850">
    <property type="entry name" value="Periplasmic binding protein-like II"/>
    <property type="match status" value="1"/>
</dbReference>
<dbReference type="InterPro" id="IPR042100">
    <property type="entry name" value="Bug_dom1"/>
</dbReference>
<dbReference type="Gene3D" id="3.40.190.150">
    <property type="entry name" value="Bordetella uptake gene, domain 1"/>
    <property type="match status" value="1"/>
</dbReference>
<dbReference type="PIRSF" id="PIRSF017082">
    <property type="entry name" value="YflP"/>
    <property type="match status" value="1"/>
</dbReference>
<gene>
    <name evidence="3" type="ORF">SAMN05421829_105205</name>
</gene>
<protein>
    <submittedName>
        <fullName evidence="3">Tripartite-type tricarboxylate transporter, receptor component TctC</fullName>
    </submittedName>
</protein>
<dbReference type="Pfam" id="PF03401">
    <property type="entry name" value="TctC"/>
    <property type="match status" value="1"/>
</dbReference>
<keyword evidence="2" id="KW-0732">Signal</keyword>
<dbReference type="AlphaFoldDB" id="A0A1N6U446"/>
<evidence type="ECO:0000256" key="1">
    <source>
        <dbReference type="ARBA" id="ARBA00006987"/>
    </source>
</evidence>
<keyword evidence="3" id="KW-0675">Receptor</keyword>
<proteinExistence type="inferred from homology"/>
<feature type="chain" id="PRO_5012116760" evidence="2">
    <location>
        <begin position="23"/>
        <end position="318"/>
    </location>
</feature>
<organism evidence="3 4">
    <name type="scientific">Aromatoleum tolulyticum</name>
    <dbReference type="NCBI Taxonomy" id="34027"/>
    <lineage>
        <taxon>Bacteria</taxon>
        <taxon>Pseudomonadati</taxon>
        <taxon>Pseudomonadota</taxon>
        <taxon>Betaproteobacteria</taxon>
        <taxon>Rhodocyclales</taxon>
        <taxon>Rhodocyclaceae</taxon>
        <taxon>Aromatoleum</taxon>
    </lineage>
</organism>
<keyword evidence="4" id="KW-1185">Reference proteome</keyword>
<evidence type="ECO:0000256" key="2">
    <source>
        <dbReference type="SAM" id="SignalP"/>
    </source>
</evidence>
<feature type="signal peptide" evidence="2">
    <location>
        <begin position="1"/>
        <end position="22"/>
    </location>
</feature>
<sequence>MVPFVMRLVAVLAAVLPVVASAAQPDPKLTLVVPFVAGGPTDKLAQPFVAAFGRALGERVSVKNIGGGGGSVGTREVQRARPDGKVLLLANVGHAAAPALNAKLPYDPQKDFEPVGLIADVPMTLIARRDLRAHNIAELRTQMETGRRKLAIGHAGAGSASHLCSVLFARAAGKDLPTLTHPGTASAMNAMLSDGHIDLMCDQTTHTLERIRSGEVQAFGVTTAERVAALPDVPTLAEAGLPGVELVVWHGLYAPKGTSPELIERLSTALRQALQDPALVEALKDLGATPAKADDATPKALRARLAADVERWSKALKQ</sequence>
<dbReference type="EMBL" id="FTMD01000005">
    <property type="protein sequence ID" value="SIQ60106.1"/>
    <property type="molecule type" value="Genomic_DNA"/>
</dbReference>
<dbReference type="Gene3D" id="3.40.190.10">
    <property type="entry name" value="Periplasmic binding protein-like II"/>
    <property type="match status" value="1"/>
</dbReference>
<evidence type="ECO:0000313" key="3">
    <source>
        <dbReference type="EMBL" id="SIQ60106.1"/>
    </source>
</evidence>
<dbReference type="STRING" id="34027.SAMN05421829_105205"/>
<evidence type="ECO:0000313" key="4">
    <source>
        <dbReference type="Proteomes" id="UP000186819"/>
    </source>
</evidence>
<name>A0A1N6U446_9RHOO</name>
<accession>A0A1N6U446</accession>